<protein>
    <recommendedName>
        <fullName evidence="4">Lipoprotein</fullName>
    </recommendedName>
</protein>
<gene>
    <name evidence="3" type="ORF">DSM112329_02828</name>
</gene>
<keyword evidence="2" id="KW-0732">Signal</keyword>
<dbReference type="KEGG" id="parq:DSM112329_02828"/>
<dbReference type="PROSITE" id="PS51257">
    <property type="entry name" value="PROKAR_LIPOPROTEIN"/>
    <property type="match status" value="1"/>
</dbReference>
<evidence type="ECO:0000313" key="3">
    <source>
        <dbReference type="EMBL" id="XAY05967.1"/>
    </source>
</evidence>
<feature type="chain" id="PRO_5043907653" description="Lipoprotein" evidence="2">
    <location>
        <begin position="20"/>
        <end position="141"/>
    </location>
</feature>
<dbReference type="EMBL" id="CP114014">
    <property type="protein sequence ID" value="XAY05967.1"/>
    <property type="molecule type" value="Genomic_DNA"/>
</dbReference>
<feature type="region of interest" description="Disordered" evidence="1">
    <location>
        <begin position="32"/>
        <end position="52"/>
    </location>
</feature>
<evidence type="ECO:0000256" key="1">
    <source>
        <dbReference type="SAM" id="MobiDB-lite"/>
    </source>
</evidence>
<dbReference type="AlphaFoldDB" id="A0AAU7AXA9"/>
<evidence type="ECO:0008006" key="4">
    <source>
        <dbReference type="Google" id="ProtNLM"/>
    </source>
</evidence>
<name>A0AAU7AXA9_9ACTN</name>
<accession>A0AAU7AXA9</accession>
<evidence type="ECO:0000256" key="2">
    <source>
        <dbReference type="SAM" id="SignalP"/>
    </source>
</evidence>
<organism evidence="3">
    <name type="scientific">Paraconexibacter sp. AEG42_29</name>
    <dbReference type="NCBI Taxonomy" id="2997339"/>
    <lineage>
        <taxon>Bacteria</taxon>
        <taxon>Bacillati</taxon>
        <taxon>Actinomycetota</taxon>
        <taxon>Thermoleophilia</taxon>
        <taxon>Solirubrobacterales</taxon>
        <taxon>Paraconexibacteraceae</taxon>
        <taxon>Paraconexibacter</taxon>
    </lineage>
</organism>
<dbReference type="RefSeq" id="WP_354697201.1">
    <property type="nucleotide sequence ID" value="NZ_CP114014.1"/>
</dbReference>
<feature type="signal peptide" evidence="2">
    <location>
        <begin position="1"/>
        <end position="19"/>
    </location>
</feature>
<proteinExistence type="predicted"/>
<sequence length="141" mass="14977">MKRAFILLIAAALSIAACGRDGDTTTETVTATAAASAPDPQTPKSIDADAKSNARNMVTRVEVCYVDTTDYDECLSGSSQLDDPENTDTLVEESPNGYRVVSKSMTGNTFTITKDADAANGYKLTCTDDGYRNAGCRNGTW</sequence>
<reference evidence="3" key="1">
    <citation type="submission" date="2022-12" db="EMBL/GenBank/DDBJ databases">
        <title>Paraconexibacter alkalitolerans sp. nov. and Baekduia alba sp. nov., isolated from soil and emended description of the genera Paraconexibacter (Chun et al., 2020) and Baekduia (An et al., 2020).</title>
        <authorList>
            <person name="Vieira S."/>
            <person name="Huber K.J."/>
            <person name="Geppert A."/>
            <person name="Wolf J."/>
            <person name="Neumann-Schaal M."/>
            <person name="Muesken M."/>
            <person name="Overmann J."/>
        </authorList>
    </citation>
    <scope>NUCLEOTIDE SEQUENCE</scope>
    <source>
        <strain evidence="3">AEG42_29</strain>
    </source>
</reference>